<accession>A0A3P5WRL2</accession>
<dbReference type="AlphaFoldDB" id="A0A3P5WRL2"/>
<comment type="function">
    <text evidence="2 10">Excises uracil residues from the DNA which can arise as a result of misincorporation of dUMP residues by DNA polymerase or due to deamination of cytosine.</text>
</comment>
<keyword evidence="6 10" id="KW-0963">Cytoplasm</keyword>
<comment type="catalytic activity">
    <reaction evidence="1 10">
        <text>Hydrolyzes single-stranded DNA or mismatched double-stranded DNA and polynucleotides, releasing free uracil.</text>
        <dbReference type="EC" id="3.2.2.27"/>
    </reaction>
</comment>
<feature type="active site" description="Proton acceptor" evidence="10 11">
    <location>
        <position position="115"/>
    </location>
</feature>
<evidence type="ECO:0000313" key="13">
    <source>
        <dbReference type="EMBL" id="VDC23782.1"/>
    </source>
</evidence>
<name>A0A3P5WRL2_9MICC</name>
<dbReference type="FunFam" id="3.40.470.10:FF:000006">
    <property type="entry name" value="Uracil-DNA glycosylase"/>
    <property type="match status" value="1"/>
</dbReference>
<evidence type="ECO:0000259" key="12">
    <source>
        <dbReference type="SMART" id="SM00986"/>
    </source>
</evidence>
<evidence type="ECO:0000256" key="11">
    <source>
        <dbReference type="PROSITE-ProRule" id="PRU10072"/>
    </source>
</evidence>
<dbReference type="Proteomes" id="UP000280861">
    <property type="component" value="Unassembled WGS sequence"/>
</dbReference>
<evidence type="ECO:0000256" key="7">
    <source>
        <dbReference type="ARBA" id="ARBA00022763"/>
    </source>
</evidence>
<dbReference type="NCBIfam" id="NF003588">
    <property type="entry name" value="PRK05254.1-1"/>
    <property type="match status" value="1"/>
</dbReference>
<keyword evidence="7 10" id="KW-0227">DNA damage</keyword>
<dbReference type="EMBL" id="UXAU01000019">
    <property type="protein sequence ID" value="VDC23782.1"/>
    <property type="molecule type" value="Genomic_DNA"/>
</dbReference>
<evidence type="ECO:0000256" key="6">
    <source>
        <dbReference type="ARBA" id="ARBA00022490"/>
    </source>
</evidence>
<dbReference type="EC" id="3.2.2.27" evidence="5 10"/>
<dbReference type="SUPFAM" id="SSF52141">
    <property type="entry name" value="Uracil-DNA glycosylase-like"/>
    <property type="match status" value="1"/>
</dbReference>
<protein>
    <recommendedName>
        <fullName evidence="5 10">Uracil-DNA glycosylase</fullName>
        <shortName evidence="10">UDG</shortName>
        <ecNumber evidence="5 10">3.2.2.27</ecNumber>
    </recommendedName>
</protein>
<evidence type="ECO:0000256" key="10">
    <source>
        <dbReference type="HAMAP-Rule" id="MF_00148"/>
    </source>
</evidence>
<dbReference type="GO" id="GO:0005737">
    <property type="term" value="C:cytoplasm"/>
    <property type="evidence" value="ECO:0007669"/>
    <property type="project" value="UniProtKB-SubCell"/>
</dbReference>
<evidence type="ECO:0000256" key="1">
    <source>
        <dbReference type="ARBA" id="ARBA00001400"/>
    </source>
</evidence>
<proteinExistence type="inferred from homology"/>
<comment type="similarity">
    <text evidence="4 10">Belongs to the uracil-DNA glycosylase (UDG) superfamily. UNG family.</text>
</comment>
<dbReference type="InterPro" id="IPR036895">
    <property type="entry name" value="Uracil-DNA_glycosylase-like_sf"/>
</dbReference>
<dbReference type="NCBIfam" id="NF003592">
    <property type="entry name" value="PRK05254.1-5"/>
    <property type="match status" value="1"/>
</dbReference>
<dbReference type="InterPro" id="IPR002043">
    <property type="entry name" value="UDG_fam1"/>
</dbReference>
<comment type="subcellular location">
    <subcellularLocation>
        <location evidence="3 10">Cytoplasm</location>
    </subcellularLocation>
</comment>
<keyword evidence="13" id="KW-0326">Glycosidase</keyword>
<dbReference type="PROSITE" id="PS00130">
    <property type="entry name" value="U_DNA_GLYCOSYLASE"/>
    <property type="match status" value="1"/>
</dbReference>
<evidence type="ECO:0000256" key="8">
    <source>
        <dbReference type="ARBA" id="ARBA00022801"/>
    </source>
</evidence>
<evidence type="ECO:0000256" key="5">
    <source>
        <dbReference type="ARBA" id="ARBA00012030"/>
    </source>
</evidence>
<dbReference type="GO" id="GO:0097510">
    <property type="term" value="P:base-excision repair, AP site formation via deaminated base removal"/>
    <property type="evidence" value="ECO:0007669"/>
    <property type="project" value="TreeGrafter"/>
</dbReference>
<reference evidence="13 14" key="1">
    <citation type="submission" date="2018-11" db="EMBL/GenBank/DDBJ databases">
        <authorList>
            <person name="Criscuolo A."/>
        </authorList>
    </citation>
    <scope>NUCLEOTIDE SEQUENCE [LARGE SCALE GENOMIC DNA]</scope>
    <source>
        <strain evidence="13">AT11b</strain>
    </source>
</reference>
<dbReference type="PANTHER" id="PTHR11264:SF0">
    <property type="entry name" value="URACIL-DNA GLYCOSYLASE"/>
    <property type="match status" value="1"/>
</dbReference>
<dbReference type="InterPro" id="IPR005122">
    <property type="entry name" value="Uracil-DNA_glycosylase-like"/>
</dbReference>
<sequence>MLRTNNTVVICVPPPAAGAPCHNEGMVEPDALFDLDPPATQRDSFAALAELPLSDLVSPGWAQALADVEPQLRDVLTFLGTEADAGHHILPSPSNVLRAFAQPFDQVRVLIVGQDPYPTPGHAVGLSFAVAGGTRPIPRSLANIYRELDADLGIPPRVHGDLSAWAGQGVLLLNKVLSVRAGAAGSHRRKGWEAITTAAITALAQRTTADGSPAPLVAVLWGKDAESVRPLLGATPIVSSAHPSPLSASRGFFGSKPFSAVNRLLVEQGAAEVTWELPALP</sequence>
<keyword evidence="9 10" id="KW-0234">DNA repair</keyword>
<gene>
    <name evidence="10 13" type="primary">ung</name>
    <name evidence="13" type="ORF">PSET11_01223</name>
</gene>
<keyword evidence="14" id="KW-1185">Reference proteome</keyword>
<dbReference type="SMART" id="SM00986">
    <property type="entry name" value="UDG"/>
    <property type="match status" value="1"/>
</dbReference>
<dbReference type="CDD" id="cd10027">
    <property type="entry name" value="UDG-F1-like"/>
    <property type="match status" value="1"/>
</dbReference>
<evidence type="ECO:0000256" key="9">
    <source>
        <dbReference type="ARBA" id="ARBA00023204"/>
    </source>
</evidence>
<dbReference type="HAMAP" id="MF_00148">
    <property type="entry name" value="UDG"/>
    <property type="match status" value="1"/>
</dbReference>
<organism evidence="13 14">
    <name type="scientific">Arthrobacter ulcerisalmonis</name>
    <dbReference type="NCBI Taxonomy" id="2483813"/>
    <lineage>
        <taxon>Bacteria</taxon>
        <taxon>Bacillati</taxon>
        <taxon>Actinomycetota</taxon>
        <taxon>Actinomycetes</taxon>
        <taxon>Micrococcales</taxon>
        <taxon>Micrococcaceae</taxon>
        <taxon>Arthrobacter</taxon>
    </lineage>
</organism>
<feature type="domain" description="Uracil-DNA glycosylase-like" evidence="12">
    <location>
        <begin position="100"/>
        <end position="265"/>
    </location>
</feature>
<dbReference type="PANTHER" id="PTHR11264">
    <property type="entry name" value="URACIL-DNA GLYCOSYLASE"/>
    <property type="match status" value="1"/>
</dbReference>
<dbReference type="SMART" id="SM00987">
    <property type="entry name" value="UreE_C"/>
    <property type="match status" value="1"/>
</dbReference>
<dbReference type="Pfam" id="PF03167">
    <property type="entry name" value="UDG"/>
    <property type="match status" value="1"/>
</dbReference>
<evidence type="ECO:0000256" key="4">
    <source>
        <dbReference type="ARBA" id="ARBA00008184"/>
    </source>
</evidence>
<evidence type="ECO:0000256" key="2">
    <source>
        <dbReference type="ARBA" id="ARBA00002631"/>
    </source>
</evidence>
<evidence type="ECO:0000313" key="14">
    <source>
        <dbReference type="Proteomes" id="UP000280861"/>
    </source>
</evidence>
<dbReference type="GO" id="GO:0004844">
    <property type="term" value="F:uracil DNA N-glycosylase activity"/>
    <property type="evidence" value="ECO:0007669"/>
    <property type="project" value="UniProtKB-UniRule"/>
</dbReference>
<evidence type="ECO:0000256" key="3">
    <source>
        <dbReference type="ARBA" id="ARBA00004496"/>
    </source>
</evidence>
<dbReference type="InterPro" id="IPR018085">
    <property type="entry name" value="Ura-DNA_Glyclase_AS"/>
</dbReference>
<keyword evidence="8 10" id="KW-0378">Hydrolase</keyword>
<dbReference type="Gene3D" id="3.40.470.10">
    <property type="entry name" value="Uracil-DNA glycosylase-like domain"/>
    <property type="match status" value="1"/>
</dbReference>